<reference evidence="2 3" key="1">
    <citation type="submission" date="2023-07" db="EMBL/GenBank/DDBJ databases">
        <title>Genomic Encyclopedia of Type Strains, Phase IV (KMG-IV): sequencing the most valuable type-strain genomes for metagenomic binning, comparative biology and taxonomic classification.</title>
        <authorList>
            <person name="Goeker M."/>
        </authorList>
    </citation>
    <scope>NUCLEOTIDE SEQUENCE [LARGE SCALE GENOMIC DNA]</scope>
    <source>
        <strain evidence="2 3">DSM 19562</strain>
    </source>
</reference>
<evidence type="ECO:0000313" key="3">
    <source>
        <dbReference type="Proteomes" id="UP001236369"/>
    </source>
</evidence>
<keyword evidence="1" id="KW-1133">Transmembrane helix</keyword>
<keyword evidence="1" id="KW-0472">Membrane</keyword>
<keyword evidence="1" id="KW-0812">Transmembrane</keyword>
<gene>
    <name evidence="2" type="ORF">QO016_001051</name>
</gene>
<feature type="transmembrane region" description="Helical" evidence="1">
    <location>
        <begin position="20"/>
        <end position="38"/>
    </location>
</feature>
<protein>
    <submittedName>
        <fullName evidence="2">Uncharacterized protein</fullName>
    </submittedName>
</protein>
<dbReference type="Proteomes" id="UP001236369">
    <property type="component" value="Unassembled WGS sequence"/>
</dbReference>
<comment type="caution">
    <text evidence="2">The sequence shown here is derived from an EMBL/GenBank/DDBJ whole genome shotgun (WGS) entry which is preliminary data.</text>
</comment>
<dbReference type="EMBL" id="JAUSVV010000002">
    <property type="protein sequence ID" value="MDQ0441568.1"/>
    <property type="molecule type" value="Genomic_DNA"/>
</dbReference>
<sequence length="58" mass="6144">MMPVTAFSFGVATAPPIKPATPLFVLLCLYAGAIIRLATRQVLGSLRPCVRVRSTSPS</sequence>
<name>A0ABU0HIC3_9HYPH</name>
<organism evidence="2 3">
    <name type="scientific">Methylobacterium persicinum</name>
    <dbReference type="NCBI Taxonomy" id="374426"/>
    <lineage>
        <taxon>Bacteria</taxon>
        <taxon>Pseudomonadati</taxon>
        <taxon>Pseudomonadota</taxon>
        <taxon>Alphaproteobacteria</taxon>
        <taxon>Hyphomicrobiales</taxon>
        <taxon>Methylobacteriaceae</taxon>
        <taxon>Methylobacterium</taxon>
    </lineage>
</organism>
<evidence type="ECO:0000313" key="2">
    <source>
        <dbReference type="EMBL" id="MDQ0441568.1"/>
    </source>
</evidence>
<proteinExistence type="predicted"/>
<accession>A0ABU0HIC3</accession>
<evidence type="ECO:0000256" key="1">
    <source>
        <dbReference type="SAM" id="Phobius"/>
    </source>
</evidence>
<keyword evidence="3" id="KW-1185">Reference proteome</keyword>